<name>A0A8H6AL12_9HELO</name>
<evidence type="ECO:0000256" key="1">
    <source>
        <dbReference type="ARBA" id="ARBA00006432"/>
    </source>
</evidence>
<keyword evidence="4" id="KW-1185">Reference proteome</keyword>
<sequence length="207" mass="22729">MQQFYSLGRCILGIEMRVTIPKAGDESVQASANELSFLEVRGPIVFKGYFNNQSATTASFAPDGWFRTGDHATIDRAGMLHLVGGTNDTMNIDGVKNLPNELEAAIEEFGIEGVTPSYTVCFSFRLLDAESEQIEVVHLPSFGPQDIDARIAARDANFQVTMLQTGSRPSDKNSSFASVVTPARNLSSYVPELNWFIRPATEPYQTP</sequence>
<evidence type="ECO:0000313" key="3">
    <source>
        <dbReference type="EMBL" id="KAF5869557.1"/>
    </source>
</evidence>
<dbReference type="AlphaFoldDB" id="A0A8H6AL12"/>
<dbReference type="GO" id="GO:0006631">
    <property type="term" value="P:fatty acid metabolic process"/>
    <property type="evidence" value="ECO:0007669"/>
    <property type="project" value="TreeGrafter"/>
</dbReference>
<evidence type="ECO:0000256" key="2">
    <source>
        <dbReference type="ARBA" id="ARBA00022598"/>
    </source>
</evidence>
<dbReference type="PANTHER" id="PTHR43201">
    <property type="entry name" value="ACYL-COA SYNTHETASE"/>
    <property type="match status" value="1"/>
</dbReference>
<dbReference type="Proteomes" id="UP000531561">
    <property type="component" value="Unassembled WGS sequence"/>
</dbReference>
<dbReference type="PANTHER" id="PTHR43201:SF5">
    <property type="entry name" value="MEDIUM-CHAIN ACYL-COA LIGASE ACSF2, MITOCHONDRIAL"/>
    <property type="match status" value="1"/>
</dbReference>
<gene>
    <name evidence="3" type="ORF">Bfra_010751</name>
</gene>
<dbReference type="GeneID" id="59264778"/>
<dbReference type="OrthoDB" id="10253869at2759"/>
<accession>A0A8H6AL12</accession>
<dbReference type="EMBL" id="JABFCT010000016">
    <property type="protein sequence ID" value="KAF5869557.1"/>
    <property type="molecule type" value="Genomic_DNA"/>
</dbReference>
<comment type="similarity">
    <text evidence="1">Belongs to the ATP-dependent AMP-binding enzyme family.</text>
</comment>
<evidence type="ECO:0000313" key="4">
    <source>
        <dbReference type="Proteomes" id="UP000531561"/>
    </source>
</evidence>
<dbReference type="GO" id="GO:0031956">
    <property type="term" value="F:medium-chain fatty acid-CoA ligase activity"/>
    <property type="evidence" value="ECO:0007669"/>
    <property type="project" value="TreeGrafter"/>
</dbReference>
<proteinExistence type="inferred from homology"/>
<dbReference type="SUPFAM" id="SSF56801">
    <property type="entry name" value="Acetyl-CoA synthetase-like"/>
    <property type="match status" value="1"/>
</dbReference>
<organism evidence="3 4">
    <name type="scientific">Botrytis fragariae</name>
    <dbReference type="NCBI Taxonomy" id="1964551"/>
    <lineage>
        <taxon>Eukaryota</taxon>
        <taxon>Fungi</taxon>
        <taxon>Dikarya</taxon>
        <taxon>Ascomycota</taxon>
        <taxon>Pezizomycotina</taxon>
        <taxon>Leotiomycetes</taxon>
        <taxon>Helotiales</taxon>
        <taxon>Sclerotiniaceae</taxon>
        <taxon>Botrytis</taxon>
    </lineage>
</organism>
<protein>
    <submittedName>
        <fullName evidence="3">Putative thioesterase domain protein</fullName>
    </submittedName>
</protein>
<dbReference type="RefSeq" id="XP_037188505.1">
    <property type="nucleotide sequence ID" value="XM_037341086.1"/>
</dbReference>
<reference evidence="3 4" key="1">
    <citation type="journal article" date="2020" name="Phytopathology">
        <title>A high-quality genome resource of Botrytis fragariae, a new and rapidly spreading fungal pathogen causing strawberry gray mold in the U.S.A.</title>
        <authorList>
            <person name="Wu Y."/>
            <person name="Saski C.A."/>
            <person name="Schnabel G."/>
            <person name="Xiao S."/>
            <person name="Hu M."/>
        </authorList>
    </citation>
    <scope>NUCLEOTIDE SEQUENCE [LARGE SCALE GENOMIC DNA]</scope>
    <source>
        <strain evidence="3 4">BVB16</strain>
    </source>
</reference>
<comment type="caution">
    <text evidence="3">The sequence shown here is derived from an EMBL/GenBank/DDBJ whole genome shotgun (WGS) entry which is preliminary data.</text>
</comment>
<dbReference type="InterPro" id="IPR042099">
    <property type="entry name" value="ANL_N_sf"/>
</dbReference>
<keyword evidence="2" id="KW-0436">Ligase</keyword>
<dbReference type="Gene3D" id="3.40.50.12780">
    <property type="entry name" value="N-terminal domain of ligase-like"/>
    <property type="match status" value="1"/>
</dbReference>